<keyword evidence="6 14" id="KW-0547">Nucleotide-binding</keyword>
<dbReference type="PANTHER" id="PTHR43185">
    <property type="entry name" value="FERROUS IRON TRANSPORT PROTEIN B"/>
    <property type="match status" value="1"/>
</dbReference>
<feature type="binding site" evidence="14">
    <location>
        <begin position="32"/>
        <end position="36"/>
    </location>
    <ligand>
        <name>GTP</name>
        <dbReference type="ChEBI" id="CHEBI:37565"/>
        <label>1</label>
    </ligand>
</feature>
<keyword evidence="15" id="KW-0460">Magnesium</keyword>
<feature type="binding site" evidence="15">
    <location>
        <position position="25"/>
    </location>
    <ligand>
        <name>Mg(2+)</name>
        <dbReference type="ChEBI" id="CHEBI:18420"/>
        <label>2</label>
    </ligand>
</feature>
<dbReference type="Gene3D" id="1.10.287.1770">
    <property type="match status" value="1"/>
</dbReference>
<keyword evidence="11 16" id="KW-0472">Membrane</keyword>
<dbReference type="GO" id="GO:0046872">
    <property type="term" value="F:metal ion binding"/>
    <property type="evidence" value="ECO:0007669"/>
    <property type="project" value="UniProtKB-KW"/>
</dbReference>
<evidence type="ECO:0000313" key="18">
    <source>
        <dbReference type="EMBL" id="HIX20091.1"/>
    </source>
</evidence>
<keyword evidence="5 16" id="KW-0812">Transmembrane</keyword>
<feature type="transmembrane region" description="Helical" evidence="16">
    <location>
        <begin position="668"/>
        <end position="691"/>
    </location>
</feature>
<evidence type="ECO:0000259" key="17">
    <source>
        <dbReference type="PROSITE" id="PS51711"/>
    </source>
</evidence>
<keyword evidence="7 16" id="KW-1133">Transmembrane helix</keyword>
<dbReference type="InterPro" id="IPR011642">
    <property type="entry name" value="Gate_dom"/>
</dbReference>
<evidence type="ECO:0000256" key="6">
    <source>
        <dbReference type="ARBA" id="ARBA00022741"/>
    </source>
</evidence>
<dbReference type="SUPFAM" id="SSF52540">
    <property type="entry name" value="P-loop containing nucleoside triphosphate hydrolases"/>
    <property type="match status" value="1"/>
</dbReference>
<accession>A0A9D2AI49</accession>
<dbReference type="Proteomes" id="UP000823964">
    <property type="component" value="Unassembled WGS sequence"/>
</dbReference>
<evidence type="ECO:0000256" key="5">
    <source>
        <dbReference type="ARBA" id="ARBA00022692"/>
    </source>
</evidence>
<feature type="binding site" evidence="15">
    <location>
        <position position="22"/>
    </location>
    <ligand>
        <name>Mg(2+)</name>
        <dbReference type="ChEBI" id="CHEBI:18420"/>
        <label>1</label>
    </ligand>
</feature>
<dbReference type="InterPro" id="IPR011640">
    <property type="entry name" value="Fe2_transport_prot_B_C"/>
</dbReference>
<dbReference type="Pfam" id="PF07670">
    <property type="entry name" value="Gate"/>
    <property type="match status" value="2"/>
</dbReference>
<dbReference type="InterPro" id="IPR050860">
    <property type="entry name" value="FeoB_GTPase"/>
</dbReference>
<evidence type="ECO:0000256" key="2">
    <source>
        <dbReference type="ARBA" id="ARBA00022448"/>
    </source>
</evidence>
<dbReference type="InterPro" id="IPR003373">
    <property type="entry name" value="Fe2_transport_prot-B"/>
</dbReference>
<dbReference type="InterPro" id="IPR027417">
    <property type="entry name" value="P-loop_NTPase"/>
</dbReference>
<sequence length="699" mass="77371">MTDLPQAILIGTPHCGKTALFNRLTRTNRPVGMTVEEVHEVLHTESGDVDLIDLPGVYRLGENSPEEALAMHCLCRHRPRLVISVVDATNLDVQLYLTLQLWHFGWQVLLVLNMADAAVNAGLRFDVRRMEELIGVRVLRTDAFHGTGINRLRRLIGRVCHGLAESGTIRRPAYGEAIDRIFHILTHAYESAQFPPHDEPPTYIASRLLEGNSRMIAHFAHHGEKGQRFLQIVDDCRDSLAREFGVSPAELLTDKRYGVIHGLVGECVHGNSGEWDARKLTLAFDRLLTHRYLGMIVFVAIMFFIFYISFALGNPMVEAVQSAFDALAERVSELLGDGHPLLVSLITGGVIGGAGGVISFVPTIVILFACLSLLEATGYMARVAFLMDRFMHKMGLHGKSFIPMLLGFSCNVPAVLATRSIESRTDRLVTMFVLPWMNCSARLVVFTLIIQALVPEQWRTLTLWSLYLLGVVVAVIIARLLKSTLFRGGDELFIMELPPYRLPSLRGYLMSVWEKASGYLKKAATFILFGSVILWAFNTFPLREDAEGGAPQAQVAHPDCYAARIGRLFEPVSQYAGMDWQANSAMIGAFSAKELLVTQLCILFHAGPDPASEVGMSDEEKSAYEEGLTREAIRNHYNIPQALGIMVFALLALPCIGTVAVIRKESGSWGFTLMQFLTCNVVGFAAAVFVYQIASLFSA</sequence>
<evidence type="ECO:0000256" key="10">
    <source>
        <dbReference type="ARBA" id="ARBA00023134"/>
    </source>
</evidence>
<feature type="transmembrane region" description="Helical" evidence="16">
    <location>
        <begin position="461"/>
        <end position="481"/>
    </location>
</feature>
<dbReference type="Gene3D" id="3.40.50.300">
    <property type="entry name" value="P-loop containing nucleotide triphosphate hydrolases"/>
    <property type="match status" value="1"/>
</dbReference>
<evidence type="ECO:0000256" key="14">
    <source>
        <dbReference type="PIRSR" id="PIRSR603373-1"/>
    </source>
</evidence>
<evidence type="ECO:0000256" key="4">
    <source>
        <dbReference type="ARBA" id="ARBA00022496"/>
    </source>
</evidence>
<evidence type="ECO:0000256" key="13">
    <source>
        <dbReference type="NCBIfam" id="TIGR00437"/>
    </source>
</evidence>
<gene>
    <name evidence="18" type="primary">feoB</name>
    <name evidence="18" type="ORF">H9862_05745</name>
</gene>
<feature type="binding site" evidence="14">
    <location>
        <begin position="11"/>
        <end position="18"/>
    </location>
    <ligand>
        <name>GTP</name>
        <dbReference type="ChEBI" id="CHEBI:37565"/>
        <label>1</label>
    </ligand>
</feature>
<keyword evidence="8 16" id="KW-0408">Iron</keyword>
<evidence type="ECO:0000256" key="12">
    <source>
        <dbReference type="ARBA" id="ARBA00031200"/>
    </source>
</evidence>
<dbReference type="NCBIfam" id="TIGR00437">
    <property type="entry name" value="feoB"/>
    <property type="match status" value="1"/>
</dbReference>
<evidence type="ECO:0000313" key="19">
    <source>
        <dbReference type="Proteomes" id="UP000823964"/>
    </source>
</evidence>
<keyword evidence="4 16" id="KW-0410">Iron transport</keyword>
<organism evidence="18 19">
    <name type="scientific">Candidatus Akkermansia intestinigallinarum</name>
    <dbReference type="NCBI Taxonomy" id="2838431"/>
    <lineage>
        <taxon>Bacteria</taxon>
        <taxon>Pseudomonadati</taxon>
        <taxon>Verrucomicrobiota</taxon>
        <taxon>Verrucomicrobiia</taxon>
        <taxon>Verrucomicrobiales</taxon>
        <taxon>Akkermansiaceae</taxon>
        <taxon>Akkermansia</taxon>
    </lineage>
</organism>
<feature type="binding site" evidence="14">
    <location>
        <begin position="53"/>
        <end position="56"/>
    </location>
    <ligand>
        <name>GTP</name>
        <dbReference type="ChEBI" id="CHEBI:37565"/>
        <label>1</label>
    </ligand>
</feature>
<dbReference type="PANTHER" id="PTHR43185:SF1">
    <property type="entry name" value="FE(2+) TRANSPORTER FEOB"/>
    <property type="match status" value="1"/>
</dbReference>
<keyword evidence="10 14" id="KW-0342">GTP-binding</keyword>
<feature type="transmembrane region" description="Helical" evidence="16">
    <location>
        <begin position="341"/>
        <end position="374"/>
    </location>
</feature>
<dbReference type="Pfam" id="PF07664">
    <property type="entry name" value="FeoB_C"/>
    <property type="match status" value="1"/>
</dbReference>
<feature type="domain" description="FeoB-type G" evidence="17">
    <location>
        <begin position="4"/>
        <end position="162"/>
    </location>
</feature>
<comment type="similarity">
    <text evidence="16">Belongs to the TRAFAC class TrmE-Era-EngA-EngB-Septin-like GTPase superfamily. FeoB GTPase (TC 9.A.8) family.</text>
</comment>
<dbReference type="InterPro" id="IPR041069">
    <property type="entry name" value="FeoB_Cyto"/>
</dbReference>
<keyword evidence="15" id="KW-0479">Metal-binding</keyword>
<dbReference type="PROSITE" id="PS51711">
    <property type="entry name" value="G_FEOB"/>
    <property type="match status" value="1"/>
</dbReference>
<comment type="subcellular location">
    <subcellularLocation>
        <location evidence="16">Cell inner membrane</location>
        <topology evidence="16">Multi-pass membrane protein</topology>
    </subcellularLocation>
    <subcellularLocation>
        <location evidence="1">Cell membrane</location>
        <topology evidence="1">Multi-pass membrane protein</topology>
    </subcellularLocation>
</comment>
<comment type="function">
    <text evidence="16">Probable transporter of a GTP-driven Fe(2+) uptake system.</text>
</comment>
<evidence type="ECO:0000256" key="7">
    <source>
        <dbReference type="ARBA" id="ARBA00022989"/>
    </source>
</evidence>
<dbReference type="GO" id="GO:0015093">
    <property type="term" value="F:ferrous iron transmembrane transporter activity"/>
    <property type="evidence" value="ECO:0007669"/>
    <property type="project" value="UniProtKB-UniRule"/>
</dbReference>
<evidence type="ECO:0000256" key="9">
    <source>
        <dbReference type="ARBA" id="ARBA00023065"/>
    </source>
</evidence>
<feature type="transmembrane region" description="Helical" evidence="16">
    <location>
        <begin position="428"/>
        <end position="454"/>
    </location>
</feature>
<dbReference type="GO" id="GO:0005886">
    <property type="term" value="C:plasma membrane"/>
    <property type="evidence" value="ECO:0007669"/>
    <property type="project" value="UniProtKB-SubCell"/>
</dbReference>
<comment type="caution">
    <text evidence="18">The sequence shown here is derived from an EMBL/GenBank/DDBJ whole genome shotgun (WGS) entry which is preliminary data.</text>
</comment>
<protein>
    <recommendedName>
        <fullName evidence="12 13">Ferrous iron transport protein B</fullName>
    </recommendedName>
</protein>
<feature type="binding site" evidence="14">
    <location>
        <begin position="113"/>
        <end position="116"/>
    </location>
    <ligand>
        <name>GTP</name>
        <dbReference type="ChEBI" id="CHEBI:37565"/>
        <label>1</label>
    </ligand>
</feature>
<dbReference type="AlphaFoldDB" id="A0A9D2AI49"/>
<dbReference type="Pfam" id="PF17910">
    <property type="entry name" value="FeoB_Cyto"/>
    <property type="match status" value="1"/>
</dbReference>
<proteinExistence type="inferred from homology"/>
<name>A0A9D2AI49_9BACT</name>
<evidence type="ECO:0000256" key="3">
    <source>
        <dbReference type="ARBA" id="ARBA00022475"/>
    </source>
</evidence>
<keyword evidence="3" id="KW-1003">Cell membrane</keyword>
<reference evidence="18" key="1">
    <citation type="journal article" date="2021" name="PeerJ">
        <title>Extensive microbial diversity within the chicken gut microbiome revealed by metagenomics and culture.</title>
        <authorList>
            <person name="Gilroy R."/>
            <person name="Ravi A."/>
            <person name="Getino M."/>
            <person name="Pursley I."/>
            <person name="Horton D.L."/>
            <person name="Alikhan N.F."/>
            <person name="Baker D."/>
            <person name="Gharbi K."/>
            <person name="Hall N."/>
            <person name="Watson M."/>
            <person name="Adriaenssens E.M."/>
            <person name="Foster-Nyarko E."/>
            <person name="Jarju S."/>
            <person name="Secka A."/>
            <person name="Antonio M."/>
            <person name="Oren A."/>
            <person name="Chaudhuri R.R."/>
            <person name="La Ragione R."/>
            <person name="Hildebrand F."/>
            <person name="Pallen M.J."/>
        </authorList>
    </citation>
    <scope>NUCLEOTIDE SEQUENCE</scope>
    <source>
        <strain evidence="18">14975</strain>
    </source>
</reference>
<evidence type="ECO:0000256" key="8">
    <source>
        <dbReference type="ARBA" id="ARBA00023004"/>
    </source>
</evidence>
<evidence type="ECO:0000256" key="11">
    <source>
        <dbReference type="ARBA" id="ARBA00023136"/>
    </source>
</evidence>
<reference evidence="18" key="2">
    <citation type="submission" date="2021-04" db="EMBL/GenBank/DDBJ databases">
        <authorList>
            <person name="Gilroy R."/>
        </authorList>
    </citation>
    <scope>NUCLEOTIDE SEQUENCE</scope>
    <source>
        <strain evidence="18">14975</strain>
    </source>
</reference>
<feature type="transmembrane region" description="Helical" evidence="16">
    <location>
        <begin position="642"/>
        <end position="662"/>
    </location>
</feature>
<evidence type="ECO:0000256" key="15">
    <source>
        <dbReference type="PIRSR" id="PIRSR603373-2"/>
    </source>
</evidence>
<evidence type="ECO:0000256" key="1">
    <source>
        <dbReference type="ARBA" id="ARBA00004651"/>
    </source>
</evidence>
<keyword evidence="9" id="KW-0406">Ion transport</keyword>
<evidence type="ECO:0000256" key="16">
    <source>
        <dbReference type="RuleBase" id="RU362098"/>
    </source>
</evidence>
<dbReference type="Pfam" id="PF02421">
    <property type="entry name" value="FeoB_N"/>
    <property type="match status" value="1"/>
</dbReference>
<dbReference type="GO" id="GO:0005525">
    <property type="term" value="F:GTP binding"/>
    <property type="evidence" value="ECO:0007669"/>
    <property type="project" value="UniProtKB-KW"/>
</dbReference>
<dbReference type="EMBL" id="DXFQ01000101">
    <property type="protein sequence ID" value="HIX20091.1"/>
    <property type="molecule type" value="Genomic_DNA"/>
</dbReference>
<feature type="transmembrane region" description="Helical" evidence="16">
    <location>
        <begin position="395"/>
        <end position="416"/>
    </location>
</feature>
<dbReference type="InterPro" id="IPR030389">
    <property type="entry name" value="G_FEOB_dom"/>
</dbReference>
<keyword evidence="2 16" id="KW-0813">Transport</keyword>
<feature type="transmembrane region" description="Helical" evidence="16">
    <location>
        <begin position="292"/>
        <end position="312"/>
    </location>
</feature>
<feature type="transmembrane region" description="Helical" evidence="16">
    <location>
        <begin position="519"/>
        <end position="537"/>
    </location>
</feature>